<evidence type="ECO:0000256" key="1">
    <source>
        <dbReference type="SAM" id="SignalP"/>
    </source>
</evidence>
<dbReference type="InterPro" id="IPR004903">
    <property type="entry name" value="S-layer_prot"/>
</dbReference>
<keyword evidence="1" id="KW-0732">Signal</keyword>
<dbReference type="GO" id="GO:0009274">
    <property type="term" value="C:peptidoglycan-based cell wall"/>
    <property type="evidence" value="ECO:0007669"/>
    <property type="project" value="InterPro"/>
</dbReference>
<protein>
    <submittedName>
        <fullName evidence="3">SlpX protein</fullName>
    </submittedName>
</protein>
<dbReference type="InterPro" id="IPR024968">
    <property type="entry name" value="SlpA_C_lactobacillus"/>
</dbReference>
<dbReference type="RefSeq" id="WP_152723013.1">
    <property type="nucleotide sequence ID" value="NZ_WHOE01000001.1"/>
</dbReference>
<dbReference type="GO" id="GO:0030115">
    <property type="term" value="C:S-layer"/>
    <property type="evidence" value="ECO:0007669"/>
    <property type="project" value="InterPro"/>
</dbReference>
<dbReference type="PRINTS" id="PR01729">
    <property type="entry name" value="SURFACELAYER"/>
</dbReference>
<evidence type="ECO:0000259" key="2">
    <source>
        <dbReference type="Pfam" id="PF03217"/>
    </source>
</evidence>
<reference evidence="3 4" key="1">
    <citation type="submission" date="2019-10" db="EMBL/GenBank/DDBJ databases">
        <title>Draft genome sequences of Lactobacillus strains.</title>
        <authorList>
            <person name="Cho G.-S."/>
            <person name="Fagbemigun O."/>
            <person name="Brinks E."/>
            <person name="Franz C.M.A.P."/>
        </authorList>
    </citation>
    <scope>NUCLEOTIDE SEQUENCE [LARGE SCALE GENOMIC DNA]</scope>
    <source>
        <strain evidence="3 4">313</strain>
    </source>
</reference>
<evidence type="ECO:0000313" key="4">
    <source>
        <dbReference type="Proteomes" id="UP000430466"/>
    </source>
</evidence>
<gene>
    <name evidence="3" type="ORF">GDZ32_00020</name>
</gene>
<name>A0A6A7JYW0_LACHE</name>
<dbReference type="EMBL" id="WHOE01000001">
    <property type="protein sequence ID" value="MPW13511.1"/>
    <property type="molecule type" value="Genomic_DNA"/>
</dbReference>
<dbReference type="Proteomes" id="UP000430466">
    <property type="component" value="Unassembled WGS sequence"/>
</dbReference>
<comment type="caution">
    <text evidence="3">The sequence shown here is derived from an EMBL/GenBank/DDBJ whole genome shotgun (WGS) entry which is preliminary data.</text>
</comment>
<accession>A0A6A7JYW0</accession>
<sequence>MKKNRKMLGVAAAALLAVAPVVASTVPVNADVAVNIGSAAGTAVNTTNTSTQKPVNKPYFTYNNEIIGEASQSNPLGNVARTTVSIKKGDKVSYLIDTISKAVLFHEANQDAGQKITINKDDFITQLKANHVSVKTINVDKDGKPTKNNKVDKKGSSYEEIESVPNTSFNITLSASANNQTVSVQIPIVPEGVSTPVDTLQNPQINWSFNGQAQKDKSLNGQVFQVAVNSSFNPLNFTNSNGESIIISAQQSPANTTFASVEATSNPVNTSEAGRYYNVTITATGYTGKKTTATYTVLITSSHKQTLYANGASSIPTYNFYGNNPLSGSTTFKDGDQVYVADQTKTYNKESYSQVSTKSKSDANSSNIWVKTSSLVKPAATEKGESHVVMVASKAYDKNGNFLGHIYDNYTNIDIVPTVVTIKGKTYYKVANKDEYVRVTNIIGTQRKLRHNAYIYWSSYRRTPGTGKYYKGQTVTTYGASYRFKNGKKYYRIEGCRNNNKRYIKAVNFY</sequence>
<feature type="chain" id="PRO_5039365462" evidence="1">
    <location>
        <begin position="24"/>
        <end position="510"/>
    </location>
</feature>
<dbReference type="Pfam" id="PF03217">
    <property type="entry name" value="SlpA"/>
    <property type="match status" value="1"/>
</dbReference>
<proteinExistence type="predicted"/>
<dbReference type="AlphaFoldDB" id="A0A6A7JYW0"/>
<feature type="signal peptide" evidence="1">
    <location>
        <begin position="1"/>
        <end position="23"/>
    </location>
</feature>
<dbReference type="GO" id="GO:0005199">
    <property type="term" value="F:structural constituent of cell wall"/>
    <property type="evidence" value="ECO:0007669"/>
    <property type="project" value="InterPro"/>
</dbReference>
<organism evidence="3 4">
    <name type="scientific">Lactobacillus helveticus</name>
    <name type="common">Lactobacillus suntoryeus</name>
    <dbReference type="NCBI Taxonomy" id="1587"/>
    <lineage>
        <taxon>Bacteria</taxon>
        <taxon>Bacillati</taxon>
        <taxon>Bacillota</taxon>
        <taxon>Bacilli</taxon>
        <taxon>Lactobacillales</taxon>
        <taxon>Lactobacillaceae</taxon>
        <taxon>Lactobacillus</taxon>
    </lineage>
</organism>
<evidence type="ECO:0000313" key="3">
    <source>
        <dbReference type="EMBL" id="MPW13511.1"/>
    </source>
</evidence>
<feature type="domain" description="S-layer protein C-terminal" evidence="2">
    <location>
        <begin position="439"/>
        <end position="506"/>
    </location>
</feature>